<dbReference type="InterPro" id="IPR002502">
    <property type="entry name" value="Amidase_domain"/>
</dbReference>
<gene>
    <name evidence="6" type="ORF">OG517_42155</name>
</gene>
<protein>
    <recommendedName>
        <fullName evidence="2">N-acetylmuramoyl-L-alanine amidase</fullName>
        <ecNumber evidence="2">3.5.1.28</ecNumber>
    </recommendedName>
</protein>
<dbReference type="InterPro" id="IPR036505">
    <property type="entry name" value="Amidase/PGRP_sf"/>
</dbReference>
<dbReference type="InterPro" id="IPR051206">
    <property type="entry name" value="NAMLAA_amidase_2"/>
</dbReference>
<keyword evidence="4" id="KW-0961">Cell wall biogenesis/degradation</keyword>
<evidence type="ECO:0000313" key="7">
    <source>
        <dbReference type="Proteomes" id="UP001432039"/>
    </source>
</evidence>
<proteinExistence type="predicted"/>
<dbReference type="SUPFAM" id="SSF55846">
    <property type="entry name" value="N-acetylmuramoyl-L-alanine amidase-like"/>
    <property type="match status" value="1"/>
</dbReference>
<dbReference type="SMART" id="SM00644">
    <property type="entry name" value="Ami_2"/>
    <property type="match status" value="1"/>
</dbReference>
<dbReference type="Proteomes" id="UP001432039">
    <property type="component" value="Chromosome"/>
</dbReference>
<dbReference type="Gene3D" id="3.40.80.10">
    <property type="entry name" value="Peptidoglycan recognition protein-like"/>
    <property type="match status" value="1"/>
</dbReference>
<reference evidence="6" key="1">
    <citation type="submission" date="2022-10" db="EMBL/GenBank/DDBJ databases">
        <title>The complete genomes of actinobacterial strains from the NBC collection.</title>
        <authorList>
            <person name="Joergensen T.S."/>
            <person name="Alvarez Arevalo M."/>
            <person name="Sterndorff E.B."/>
            <person name="Faurdal D."/>
            <person name="Vuksanovic O."/>
            <person name="Mourched A.-S."/>
            <person name="Charusanti P."/>
            <person name="Shaw S."/>
            <person name="Blin K."/>
            <person name="Weber T."/>
        </authorList>
    </citation>
    <scope>NUCLEOTIDE SEQUENCE</scope>
    <source>
        <strain evidence="6">NBC_00248</strain>
    </source>
</reference>
<evidence type="ECO:0000256" key="4">
    <source>
        <dbReference type="ARBA" id="ARBA00023316"/>
    </source>
</evidence>
<keyword evidence="3" id="KW-0378">Hydrolase</keyword>
<dbReference type="EC" id="3.5.1.28" evidence="2"/>
<sequence length="295" mass="32535">MKTLSEQQYRDGSVSLFRDGAGDFWAVWCPQEEVFVGEIWLREDQAQQDAVNHNAGFEPRHRAGAYHVVHESAGTNGDGASPELISAHRKLCDLARPDVGYRNSPNRSGGSLMTPRGIVIHYTAGRYDGAVSWLQNPAAQVSAHFVVARDGRRIQMVPLPDPDAEGPRDGKYKAWHCKGGNSVYFGIEHEFGYPGATGADDWTEEMLDSSAELSAYLCALYGIPIDVPLDANTRDWFTGFGGHYNVPGNDHTDPGPHFPWDYYIDRVKAYSGRLLDTPPEDAFAITVGTAGYRTL</sequence>
<dbReference type="PANTHER" id="PTHR30417">
    <property type="entry name" value="N-ACETYLMURAMOYL-L-ALANINE AMIDASE AMID"/>
    <property type="match status" value="1"/>
</dbReference>
<dbReference type="CDD" id="cd06583">
    <property type="entry name" value="PGRP"/>
    <property type="match status" value="1"/>
</dbReference>
<comment type="catalytic activity">
    <reaction evidence="1">
        <text>Hydrolyzes the link between N-acetylmuramoyl residues and L-amino acid residues in certain cell-wall glycopeptides.</text>
        <dbReference type="EC" id="3.5.1.28"/>
    </reaction>
</comment>
<evidence type="ECO:0000313" key="6">
    <source>
        <dbReference type="EMBL" id="WUQ17455.1"/>
    </source>
</evidence>
<organism evidence="6 7">
    <name type="scientific">Streptomyces virginiae</name>
    <name type="common">Streptomyces cinnamonensis</name>
    <dbReference type="NCBI Taxonomy" id="1961"/>
    <lineage>
        <taxon>Bacteria</taxon>
        <taxon>Bacillati</taxon>
        <taxon>Actinomycetota</taxon>
        <taxon>Actinomycetes</taxon>
        <taxon>Kitasatosporales</taxon>
        <taxon>Streptomycetaceae</taxon>
        <taxon>Streptomyces</taxon>
    </lineage>
</organism>
<evidence type="ECO:0000256" key="3">
    <source>
        <dbReference type="ARBA" id="ARBA00022801"/>
    </source>
</evidence>
<accession>A0ABZ1TNQ3</accession>
<dbReference type="EMBL" id="CP108090">
    <property type="protein sequence ID" value="WUQ17455.1"/>
    <property type="molecule type" value="Genomic_DNA"/>
</dbReference>
<feature type="domain" description="N-acetylmuramoyl-L-alanine amidase" evidence="5">
    <location>
        <begin position="104"/>
        <end position="255"/>
    </location>
</feature>
<dbReference type="PANTHER" id="PTHR30417:SF1">
    <property type="entry name" value="N-ACETYLMURAMOYL-L-ALANINE AMIDASE AMID"/>
    <property type="match status" value="1"/>
</dbReference>
<evidence type="ECO:0000256" key="2">
    <source>
        <dbReference type="ARBA" id="ARBA00011901"/>
    </source>
</evidence>
<keyword evidence="7" id="KW-1185">Reference proteome</keyword>
<dbReference type="Pfam" id="PF01510">
    <property type="entry name" value="Amidase_2"/>
    <property type="match status" value="1"/>
</dbReference>
<evidence type="ECO:0000256" key="1">
    <source>
        <dbReference type="ARBA" id="ARBA00001561"/>
    </source>
</evidence>
<dbReference type="RefSeq" id="WP_328965675.1">
    <property type="nucleotide sequence ID" value="NZ_CP108090.1"/>
</dbReference>
<name>A0ABZ1TNQ3_STRVG</name>
<evidence type="ECO:0000259" key="5">
    <source>
        <dbReference type="SMART" id="SM00644"/>
    </source>
</evidence>